<dbReference type="InterPro" id="IPR008480">
    <property type="entry name" value="DUF761_pln"/>
</dbReference>
<feature type="region of interest" description="Disordered" evidence="1">
    <location>
        <begin position="170"/>
        <end position="189"/>
    </location>
</feature>
<dbReference type="PANTHER" id="PTHR33098:SF102">
    <property type="match status" value="1"/>
</dbReference>
<organism evidence="2 3">
    <name type="scientific">Cinchona calisaya</name>
    <dbReference type="NCBI Taxonomy" id="153742"/>
    <lineage>
        <taxon>Eukaryota</taxon>
        <taxon>Viridiplantae</taxon>
        <taxon>Streptophyta</taxon>
        <taxon>Embryophyta</taxon>
        <taxon>Tracheophyta</taxon>
        <taxon>Spermatophyta</taxon>
        <taxon>Magnoliopsida</taxon>
        <taxon>eudicotyledons</taxon>
        <taxon>Gunneridae</taxon>
        <taxon>Pentapetalae</taxon>
        <taxon>asterids</taxon>
        <taxon>lamiids</taxon>
        <taxon>Gentianales</taxon>
        <taxon>Rubiaceae</taxon>
        <taxon>Cinchonoideae</taxon>
        <taxon>Cinchoneae</taxon>
        <taxon>Cinchona</taxon>
    </lineage>
</organism>
<evidence type="ECO:0000313" key="3">
    <source>
        <dbReference type="Proteomes" id="UP001630127"/>
    </source>
</evidence>
<dbReference type="Proteomes" id="UP001630127">
    <property type="component" value="Unassembled WGS sequence"/>
</dbReference>
<dbReference type="PANTHER" id="PTHR33098">
    <property type="entry name" value="COTTON FIBER (DUF761)"/>
    <property type="match status" value="1"/>
</dbReference>
<protein>
    <recommendedName>
        <fullName evidence="4">DUF761 domain-containing protein</fullName>
    </recommendedName>
</protein>
<dbReference type="Pfam" id="PF05553">
    <property type="entry name" value="DUF761"/>
    <property type="match status" value="1"/>
</dbReference>
<evidence type="ECO:0008006" key="4">
    <source>
        <dbReference type="Google" id="ProtNLM"/>
    </source>
</evidence>
<reference evidence="2 3" key="1">
    <citation type="submission" date="2024-11" db="EMBL/GenBank/DDBJ databases">
        <title>A near-complete genome assembly of Cinchona calisaya.</title>
        <authorList>
            <person name="Lian D.C."/>
            <person name="Zhao X.W."/>
            <person name="Wei L."/>
        </authorList>
    </citation>
    <scope>NUCLEOTIDE SEQUENCE [LARGE SCALE GENOMIC DNA]</scope>
    <source>
        <tissue evidence="2">Nenye</tissue>
    </source>
</reference>
<comment type="caution">
    <text evidence="2">The sequence shown here is derived from an EMBL/GenBank/DDBJ whole genome shotgun (WGS) entry which is preliminary data.</text>
</comment>
<proteinExistence type="predicted"/>
<evidence type="ECO:0000313" key="2">
    <source>
        <dbReference type="EMBL" id="KAL3506137.1"/>
    </source>
</evidence>
<keyword evidence="3" id="KW-1185">Reference proteome</keyword>
<gene>
    <name evidence="2" type="ORF">ACH5RR_031519</name>
</gene>
<accession>A0ABD2YII5</accession>
<evidence type="ECO:0000256" key="1">
    <source>
        <dbReference type="SAM" id="MobiDB-lite"/>
    </source>
</evidence>
<feature type="compositionally biased region" description="Polar residues" evidence="1">
    <location>
        <begin position="121"/>
        <end position="139"/>
    </location>
</feature>
<feature type="region of interest" description="Disordered" evidence="1">
    <location>
        <begin position="100"/>
        <end position="147"/>
    </location>
</feature>
<dbReference type="AlphaFoldDB" id="A0ABD2YII5"/>
<name>A0ABD2YII5_9GENT</name>
<sequence>MSRFNLAKKFLPAKKAWKSFKASFLSKLQKLKTSKTVKTSKKYCIQTLNSIRVFIPCKLHALIRPSLSRSRQQFYHYHQHKSSPSAIYVDELFPRQHDTMHASHHSSLAQPYHASHHGSLAQPSQANEMVVPSSSSGANTKIEESTRNTVVQVQRQHHQVTSPGVKILEKNKGLPRQGGETSTSSATSRATDAWKLPLLPQLRCVDERAEEFISKFRQEMKIEREQSIIDFQEMLARST</sequence>
<dbReference type="EMBL" id="JBJUIK010000013">
    <property type="protein sequence ID" value="KAL3506137.1"/>
    <property type="molecule type" value="Genomic_DNA"/>
</dbReference>